<keyword evidence="2" id="KW-1133">Transmembrane helix</keyword>
<comment type="caution">
    <text evidence="4">The sequence shown here is derived from an EMBL/GenBank/DDBJ whole genome shotgun (WGS) entry which is preliminary data.</text>
</comment>
<dbReference type="Gene3D" id="2.60.40.1140">
    <property type="entry name" value="Collagen-binding surface protein Cna, B-type domain"/>
    <property type="match status" value="3"/>
</dbReference>
<organism evidence="4 5">
    <name type="scientific">Companilactobacillus bobalius DSM 19674</name>
    <dbReference type="NCBI Taxonomy" id="1423788"/>
    <lineage>
        <taxon>Bacteria</taxon>
        <taxon>Bacillati</taxon>
        <taxon>Bacillota</taxon>
        <taxon>Bacilli</taxon>
        <taxon>Lactobacillales</taxon>
        <taxon>Lactobacillaceae</taxon>
        <taxon>Companilactobacillus</taxon>
        <taxon>Companilactobacillus bobalius</taxon>
    </lineage>
</organism>
<protein>
    <submittedName>
        <fullName evidence="4">Collagen adhesin</fullName>
    </submittedName>
</protein>
<evidence type="ECO:0000256" key="2">
    <source>
        <dbReference type="SAM" id="Phobius"/>
    </source>
</evidence>
<evidence type="ECO:0000313" key="4">
    <source>
        <dbReference type="EMBL" id="KRK81590.1"/>
    </source>
</evidence>
<evidence type="ECO:0000313" key="5">
    <source>
        <dbReference type="Proteomes" id="UP000051515"/>
    </source>
</evidence>
<keyword evidence="2" id="KW-0472">Membrane</keyword>
<gene>
    <name evidence="4" type="ORF">FC78_GL000643</name>
</gene>
<keyword evidence="5" id="KW-1185">Reference proteome</keyword>
<sequence length="414" mass="45259">MTVTKSWNDENNKDGIRPDSVKVSLLADGKDTGKSITLDKGNNWTDTFKNLDKKVNDKDVTYSVKENDVSGYEATSTSTDATHITIINKHTPKSVTPSDNKRTFTVIKKWADDNNADSTRPSEIKVQLTANGKNVGDPVTLNAKGGWTKTWSDLDKQENGKDITYSVKEIKVPGYTTKTVTKDGLATITNTLNHVTPPVDNKTNLTVTKTWNDKNNQDKIRPDQVKVQLLADGKNTGDPVILNADNDWSYTWNNLDKNAKYSVKETPVTGYTTEVKQVDDNNISIINTHSTNTPVNPGKPGNPDKPTTPTNPTIPTTPTEPEQPTEPSNPNTSTDTDLIPSESNNNESTSTDSTPLLPDNPLTPAKASDPNTSNEDVTKGLLPQTGNQTTWILSLLGLIVLIGLGFYELIRKLA</sequence>
<dbReference type="NCBIfam" id="TIGR01167">
    <property type="entry name" value="LPXTG_anchor"/>
    <property type="match status" value="1"/>
</dbReference>
<evidence type="ECO:0000259" key="3">
    <source>
        <dbReference type="Pfam" id="PF05738"/>
    </source>
</evidence>
<dbReference type="STRING" id="1423788.FC78_GL000643"/>
<dbReference type="InterPro" id="IPR008454">
    <property type="entry name" value="Collagen-bd_Cna-like_B-typ_dom"/>
</dbReference>
<dbReference type="AlphaFoldDB" id="A0A0R1KDC8"/>
<name>A0A0R1KDC8_9LACO</name>
<accession>A0A0R1KDC8</accession>
<feature type="domain" description="CNA-B" evidence="3">
    <location>
        <begin position="2"/>
        <end position="88"/>
    </location>
</feature>
<reference evidence="4 5" key="1">
    <citation type="journal article" date="2015" name="Genome Announc.">
        <title>Expanding the biotechnology potential of lactobacilli through comparative genomics of 213 strains and associated genera.</title>
        <authorList>
            <person name="Sun Z."/>
            <person name="Harris H.M."/>
            <person name="McCann A."/>
            <person name="Guo C."/>
            <person name="Argimon S."/>
            <person name="Zhang W."/>
            <person name="Yang X."/>
            <person name="Jeffery I.B."/>
            <person name="Cooney J.C."/>
            <person name="Kagawa T.F."/>
            <person name="Liu W."/>
            <person name="Song Y."/>
            <person name="Salvetti E."/>
            <person name="Wrobel A."/>
            <person name="Rasinkangas P."/>
            <person name="Parkhill J."/>
            <person name="Rea M.C."/>
            <person name="O'Sullivan O."/>
            <person name="Ritari J."/>
            <person name="Douillard F.P."/>
            <person name="Paul Ross R."/>
            <person name="Yang R."/>
            <person name="Briner A.E."/>
            <person name="Felis G.E."/>
            <person name="de Vos W.M."/>
            <person name="Barrangou R."/>
            <person name="Klaenhammer T.R."/>
            <person name="Caufield P.W."/>
            <person name="Cui Y."/>
            <person name="Zhang H."/>
            <person name="O'Toole P.W."/>
        </authorList>
    </citation>
    <scope>NUCLEOTIDE SEQUENCE [LARGE SCALE GENOMIC DNA]</scope>
    <source>
        <strain evidence="4 5">DSM 19674</strain>
    </source>
</reference>
<keyword evidence="4" id="KW-0176">Collagen</keyword>
<feature type="region of interest" description="Disordered" evidence="1">
    <location>
        <begin position="286"/>
        <end position="383"/>
    </location>
</feature>
<proteinExistence type="predicted"/>
<dbReference type="Pfam" id="PF05738">
    <property type="entry name" value="Cna_B"/>
    <property type="match status" value="3"/>
</dbReference>
<feature type="compositionally biased region" description="Low complexity" evidence="1">
    <location>
        <begin position="286"/>
        <end position="332"/>
    </location>
</feature>
<evidence type="ECO:0000256" key="1">
    <source>
        <dbReference type="SAM" id="MobiDB-lite"/>
    </source>
</evidence>
<dbReference type="EMBL" id="AZDY01000042">
    <property type="protein sequence ID" value="KRK81590.1"/>
    <property type="molecule type" value="Genomic_DNA"/>
</dbReference>
<dbReference type="SUPFAM" id="SSF49478">
    <property type="entry name" value="Cna protein B-type domain"/>
    <property type="match status" value="3"/>
</dbReference>
<feature type="domain" description="CNA-B" evidence="3">
    <location>
        <begin position="105"/>
        <end position="191"/>
    </location>
</feature>
<dbReference type="PATRIC" id="fig|1423788.3.peg.655"/>
<feature type="compositionally biased region" description="Low complexity" evidence="1">
    <location>
        <begin position="341"/>
        <end position="354"/>
    </location>
</feature>
<keyword evidence="2" id="KW-0812">Transmembrane</keyword>
<dbReference type="Proteomes" id="UP000051515">
    <property type="component" value="Unassembled WGS sequence"/>
</dbReference>
<feature type="domain" description="CNA-B" evidence="3">
    <location>
        <begin position="206"/>
        <end position="288"/>
    </location>
</feature>
<feature type="transmembrane region" description="Helical" evidence="2">
    <location>
        <begin position="391"/>
        <end position="410"/>
    </location>
</feature>
<dbReference type="CDD" id="cd00222">
    <property type="entry name" value="CollagenBindB"/>
    <property type="match status" value="3"/>
</dbReference>